<comment type="caution">
    <text evidence="1">The sequence shown here is derived from an EMBL/GenBank/DDBJ whole genome shotgun (WGS) entry which is preliminary data.</text>
</comment>
<organism evidence="1 2">
    <name type="scientific">Prevotella bivia DNF00320</name>
    <dbReference type="NCBI Taxonomy" id="1401068"/>
    <lineage>
        <taxon>Bacteria</taxon>
        <taxon>Pseudomonadati</taxon>
        <taxon>Bacteroidota</taxon>
        <taxon>Bacteroidia</taxon>
        <taxon>Bacteroidales</taxon>
        <taxon>Prevotellaceae</taxon>
        <taxon>Prevotella</taxon>
    </lineage>
</organism>
<dbReference type="OrthoDB" id="1067452at2"/>
<name>A0A096ADI8_9BACT</name>
<dbReference type="AlphaFoldDB" id="A0A096ADI8"/>
<gene>
    <name evidence="1" type="ORF">HMPREF0647_04780</name>
</gene>
<accession>A0A096ADI8</accession>
<dbReference type="RefSeq" id="WP_036866677.1">
    <property type="nucleotide sequence ID" value="NZ_JRNQ01000023.1"/>
</dbReference>
<proteinExistence type="predicted"/>
<dbReference type="EMBL" id="JRNQ01000023">
    <property type="protein sequence ID" value="KGF44970.1"/>
    <property type="molecule type" value="Genomic_DNA"/>
</dbReference>
<sequence>MKNVLVDIFKDFGTFSKYAPGVETNMDLNDLLSSGITARKRVETIITAEVFNAIALNPDDALIESLRSAIANMTMASQLIFDSINRRKNHVDVYKYEIEGMKRSYMDNYYNAMDTIIRQLMSAEVNSGDTCSPAALWRKSRYYKIIGVCKIRTADEFDSIYPIDLSYFFFFRILPLQKETLDERLSAYYDRLTDDNRERIEPILTLALVKKTVAKSLRRFDILEFPPTIRNLFDDSHASRSGKDEHDAALDLADRLDLEAEELIANADTLLATDASVDFCSNSAYNRPDDKIIMLP</sequence>
<evidence type="ECO:0000313" key="2">
    <source>
        <dbReference type="Proteomes" id="UP000029525"/>
    </source>
</evidence>
<dbReference type="Proteomes" id="UP000029525">
    <property type="component" value="Unassembled WGS sequence"/>
</dbReference>
<reference evidence="1 2" key="1">
    <citation type="submission" date="2014-07" db="EMBL/GenBank/DDBJ databases">
        <authorList>
            <person name="McCorrison J."/>
            <person name="Sanka R."/>
            <person name="Torralba M."/>
            <person name="Gillis M."/>
            <person name="Haft D.H."/>
            <person name="Methe B."/>
            <person name="Sutton G."/>
            <person name="Nelson K.E."/>
        </authorList>
    </citation>
    <scope>NUCLEOTIDE SEQUENCE [LARGE SCALE GENOMIC DNA]</scope>
    <source>
        <strain evidence="1 2">DNF00320</strain>
    </source>
</reference>
<evidence type="ECO:0000313" key="1">
    <source>
        <dbReference type="EMBL" id="KGF44970.1"/>
    </source>
</evidence>
<protein>
    <submittedName>
        <fullName evidence="1">Uncharacterized protein</fullName>
    </submittedName>
</protein>